<evidence type="ECO:0000313" key="2">
    <source>
        <dbReference type="EMBL" id="KXG33584.1"/>
    </source>
</evidence>
<feature type="compositionally biased region" description="Basic residues" evidence="1">
    <location>
        <begin position="21"/>
        <end position="38"/>
    </location>
</feature>
<dbReference type="Proteomes" id="UP000000768">
    <property type="component" value="Chromosome 3"/>
</dbReference>
<gene>
    <name evidence="2" type="ORF">SORBI_3003G331200</name>
</gene>
<protein>
    <submittedName>
        <fullName evidence="2">Uncharacterized protein</fullName>
    </submittedName>
</protein>
<feature type="compositionally biased region" description="Basic and acidic residues" evidence="1">
    <location>
        <begin position="57"/>
        <end position="66"/>
    </location>
</feature>
<dbReference type="AlphaFoldDB" id="A0A1B6Q6N0"/>
<keyword evidence="3" id="KW-1185">Reference proteome</keyword>
<name>A0A1B6Q6N0_SORBI</name>
<proteinExistence type="predicted"/>
<feature type="region of interest" description="Disordered" evidence="1">
    <location>
        <begin position="21"/>
        <end position="124"/>
    </location>
</feature>
<sequence>MTFCDRTPPLVRPRRCLRLPRFRSIGHPHPSSARRRCTPRQLAATASRKPPFPHVRSVHDGLERRNPRPSSPAWPCPRRPRPSGPRPASAAALKSPRPPRSEVTAVPVALRPPHLHRAPPELAS</sequence>
<evidence type="ECO:0000256" key="1">
    <source>
        <dbReference type="SAM" id="MobiDB-lite"/>
    </source>
</evidence>
<dbReference type="InParanoid" id="A0A1B6Q6N0"/>
<reference evidence="3" key="2">
    <citation type="journal article" date="2018" name="Plant J.">
        <title>The Sorghum bicolor reference genome: improved assembly, gene annotations, a transcriptome atlas, and signatures of genome organization.</title>
        <authorList>
            <person name="McCormick R.F."/>
            <person name="Truong S.K."/>
            <person name="Sreedasyam A."/>
            <person name="Jenkins J."/>
            <person name="Shu S."/>
            <person name="Sims D."/>
            <person name="Kennedy M."/>
            <person name="Amirebrahimi M."/>
            <person name="Weers B.D."/>
            <person name="McKinley B."/>
            <person name="Mattison A."/>
            <person name="Morishige D.T."/>
            <person name="Grimwood J."/>
            <person name="Schmutz J."/>
            <person name="Mullet J.E."/>
        </authorList>
    </citation>
    <scope>NUCLEOTIDE SEQUENCE [LARGE SCALE GENOMIC DNA]</scope>
    <source>
        <strain evidence="3">cv. BTx623</strain>
    </source>
</reference>
<dbReference type="EMBL" id="CM000762">
    <property type="protein sequence ID" value="KXG33584.1"/>
    <property type="molecule type" value="Genomic_DNA"/>
</dbReference>
<dbReference type="Gramene" id="KXG33584">
    <property type="protein sequence ID" value="KXG33584"/>
    <property type="gene ID" value="SORBI_3003G331200"/>
</dbReference>
<organism evidence="2 3">
    <name type="scientific">Sorghum bicolor</name>
    <name type="common">Sorghum</name>
    <name type="synonym">Sorghum vulgare</name>
    <dbReference type="NCBI Taxonomy" id="4558"/>
    <lineage>
        <taxon>Eukaryota</taxon>
        <taxon>Viridiplantae</taxon>
        <taxon>Streptophyta</taxon>
        <taxon>Embryophyta</taxon>
        <taxon>Tracheophyta</taxon>
        <taxon>Spermatophyta</taxon>
        <taxon>Magnoliopsida</taxon>
        <taxon>Liliopsida</taxon>
        <taxon>Poales</taxon>
        <taxon>Poaceae</taxon>
        <taxon>PACMAD clade</taxon>
        <taxon>Panicoideae</taxon>
        <taxon>Andropogonodae</taxon>
        <taxon>Andropogoneae</taxon>
        <taxon>Sorghinae</taxon>
        <taxon>Sorghum</taxon>
    </lineage>
</organism>
<feature type="compositionally biased region" description="Pro residues" evidence="1">
    <location>
        <begin position="69"/>
        <end position="85"/>
    </location>
</feature>
<accession>A0A1B6Q6N0</accession>
<reference evidence="2 3" key="1">
    <citation type="journal article" date="2009" name="Nature">
        <title>The Sorghum bicolor genome and the diversification of grasses.</title>
        <authorList>
            <person name="Paterson A.H."/>
            <person name="Bowers J.E."/>
            <person name="Bruggmann R."/>
            <person name="Dubchak I."/>
            <person name="Grimwood J."/>
            <person name="Gundlach H."/>
            <person name="Haberer G."/>
            <person name="Hellsten U."/>
            <person name="Mitros T."/>
            <person name="Poliakov A."/>
            <person name="Schmutz J."/>
            <person name="Spannagl M."/>
            <person name="Tang H."/>
            <person name="Wang X."/>
            <person name="Wicker T."/>
            <person name="Bharti A.K."/>
            <person name="Chapman J."/>
            <person name="Feltus F.A."/>
            <person name="Gowik U."/>
            <person name="Grigoriev I.V."/>
            <person name="Lyons E."/>
            <person name="Maher C.A."/>
            <person name="Martis M."/>
            <person name="Narechania A."/>
            <person name="Otillar R.P."/>
            <person name="Penning B.W."/>
            <person name="Salamov A.A."/>
            <person name="Wang Y."/>
            <person name="Zhang L."/>
            <person name="Carpita N.C."/>
            <person name="Freeling M."/>
            <person name="Gingle A.R."/>
            <person name="Hash C.T."/>
            <person name="Keller B."/>
            <person name="Klein P."/>
            <person name="Kresovich S."/>
            <person name="McCann M.C."/>
            <person name="Ming R."/>
            <person name="Peterson D.G."/>
            <person name="Mehboob-ur-Rahman"/>
            <person name="Ware D."/>
            <person name="Westhoff P."/>
            <person name="Mayer K.F."/>
            <person name="Messing J."/>
            <person name="Rokhsar D.S."/>
        </authorList>
    </citation>
    <scope>NUCLEOTIDE SEQUENCE [LARGE SCALE GENOMIC DNA]</scope>
    <source>
        <strain evidence="3">cv. BTx623</strain>
    </source>
</reference>
<evidence type="ECO:0000313" key="3">
    <source>
        <dbReference type="Proteomes" id="UP000000768"/>
    </source>
</evidence>